<reference evidence="2 3" key="1">
    <citation type="journal article" date="2017" name="Mycologia">
        <title>Bifiguratus adelaidae, gen. et sp. nov., a new member of Mucoromycotina in endophytic and soil-dwelling habitats.</title>
        <authorList>
            <person name="Torres-Cruz T.J."/>
            <person name="Billingsley Tobias T.L."/>
            <person name="Almatruk M."/>
            <person name="Hesse C."/>
            <person name="Kuske C.R."/>
            <person name="Desiro A."/>
            <person name="Benucci G.M."/>
            <person name="Bonito G."/>
            <person name="Stajich J.E."/>
            <person name="Dunlap C."/>
            <person name="Arnold A.E."/>
            <person name="Porras-Alfaro A."/>
        </authorList>
    </citation>
    <scope>NUCLEOTIDE SEQUENCE [LARGE SCALE GENOMIC DNA]</scope>
    <source>
        <strain evidence="2 3">AZ0501</strain>
    </source>
</reference>
<keyword evidence="1" id="KW-0812">Transmembrane</keyword>
<organism evidence="2 3">
    <name type="scientific">Bifiguratus adelaidae</name>
    <dbReference type="NCBI Taxonomy" id="1938954"/>
    <lineage>
        <taxon>Eukaryota</taxon>
        <taxon>Fungi</taxon>
        <taxon>Fungi incertae sedis</taxon>
        <taxon>Mucoromycota</taxon>
        <taxon>Mucoromycotina</taxon>
        <taxon>Endogonomycetes</taxon>
        <taxon>Endogonales</taxon>
        <taxon>Endogonales incertae sedis</taxon>
        <taxon>Bifiguratus</taxon>
    </lineage>
</organism>
<dbReference type="AlphaFoldDB" id="A0A261Y7K2"/>
<evidence type="ECO:0000313" key="2">
    <source>
        <dbReference type="EMBL" id="OZJ06595.1"/>
    </source>
</evidence>
<keyword evidence="1" id="KW-0472">Membrane</keyword>
<feature type="transmembrane region" description="Helical" evidence="1">
    <location>
        <begin position="50"/>
        <end position="70"/>
    </location>
</feature>
<comment type="caution">
    <text evidence="2">The sequence shown here is derived from an EMBL/GenBank/DDBJ whole genome shotgun (WGS) entry which is preliminary data.</text>
</comment>
<sequence length="473" mass="53582">MLLQKHQSDRHECDHSKKHITFFGCAKAIRFVAVDETREMITSRPIRSRFLQLLIFVLINLSIVGLVWHLRNVTTTEPIAFEKVENVPQKMPALETALSAEPKAPGGKAKVAILNGYGAHDEVVVSFLYAFSQMKEADVHLYFDSPRFGIQSIVNGFYDKPLKSMMSFAQDAVANGDPDMVVLTSCDTYDLSRATPTLLAMADRNANVKVMCVMHNPQHPDDIKHPLSSLASKSVLNMVGLSPHVVDFINTEMLPKLAQGVNEAFTKVPTILFVPNFPYDVPDRCGSSSSLDNKDCQTAFVVQGLFESFRRDYNSLFEHLQQKLRWDEASWKNFKLRLLGQGSPFDLQEPLSKYITTRNNIPYLDYYYDIHHNVALLPAFGSDDYYEFKASSSVGAALLTGVPLVANKRLLETYRHLSMDGVYYQNDGEHVIDTVERIRMLSPEMMEEKRANATKMNERIIADNIDTWRSLLK</sequence>
<proteinExistence type="predicted"/>
<evidence type="ECO:0000313" key="3">
    <source>
        <dbReference type="Proteomes" id="UP000242875"/>
    </source>
</evidence>
<dbReference type="OrthoDB" id="549336at2759"/>
<gene>
    <name evidence="2" type="ORF">BZG36_00641</name>
</gene>
<name>A0A261Y7K2_9FUNG</name>
<accession>A0A261Y7K2</accession>
<keyword evidence="3" id="KW-1185">Reference proteome</keyword>
<dbReference type="Proteomes" id="UP000242875">
    <property type="component" value="Unassembled WGS sequence"/>
</dbReference>
<dbReference type="EMBL" id="MVBO01000003">
    <property type="protein sequence ID" value="OZJ06595.1"/>
    <property type="molecule type" value="Genomic_DNA"/>
</dbReference>
<keyword evidence="1" id="KW-1133">Transmembrane helix</keyword>
<evidence type="ECO:0008006" key="4">
    <source>
        <dbReference type="Google" id="ProtNLM"/>
    </source>
</evidence>
<evidence type="ECO:0000256" key="1">
    <source>
        <dbReference type="SAM" id="Phobius"/>
    </source>
</evidence>
<protein>
    <recommendedName>
        <fullName evidence="4">Glycosyl transferase family 1 domain-containing protein</fullName>
    </recommendedName>
</protein>